<dbReference type="EMBL" id="CAJHOE010000003">
    <property type="protein sequence ID" value="CAD7288374.1"/>
    <property type="molecule type" value="Genomic_DNA"/>
</dbReference>
<protein>
    <recommendedName>
        <fullName evidence="7">Outer membrane porin, OprD family</fullName>
    </recommendedName>
</protein>
<evidence type="ECO:0000256" key="4">
    <source>
        <dbReference type="SAM" id="SignalP"/>
    </source>
</evidence>
<dbReference type="Pfam" id="PF03573">
    <property type="entry name" value="OprD"/>
    <property type="match status" value="2"/>
</dbReference>
<reference evidence="5 6" key="1">
    <citation type="submission" date="2020-11" db="EMBL/GenBank/DDBJ databases">
        <authorList>
            <person name="Peeters C."/>
        </authorList>
    </citation>
    <scope>NUCLEOTIDE SEQUENCE [LARGE SCALE GENOMIC DNA]</scope>
    <source>
        <strain evidence="5 6">LMG 8286</strain>
    </source>
</reference>
<accession>A0ABN7K972</accession>
<evidence type="ECO:0000256" key="1">
    <source>
        <dbReference type="ARBA" id="ARBA00009075"/>
    </source>
</evidence>
<dbReference type="SUPFAM" id="SSF56935">
    <property type="entry name" value="Porins"/>
    <property type="match status" value="1"/>
</dbReference>
<dbReference type="PANTHER" id="PTHR34596">
    <property type="entry name" value="CHITOPORIN"/>
    <property type="match status" value="1"/>
</dbReference>
<dbReference type="RefSeq" id="WP_230057032.1">
    <property type="nucleotide sequence ID" value="NZ_CAJHOE010000003.1"/>
</dbReference>
<evidence type="ECO:0000256" key="3">
    <source>
        <dbReference type="ARBA" id="ARBA00022729"/>
    </source>
</evidence>
<evidence type="ECO:0008006" key="7">
    <source>
        <dbReference type="Google" id="ProtNLM"/>
    </source>
</evidence>
<evidence type="ECO:0000313" key="5">
    <source>
        <dbReference type="EMBL" id="CAD7288374.1"/>
    </source>
</evidence>
<keyword evidence="3 4" id="KW-0732">Signal</keyword>
<evidence type="ECO:0000256" key="2">
    <source>
        <dbReference type="ARBA" id="ARBA00022448"/>
    </source>
</evidence>
<comment type="caution">
    <text evidence="5">The sequence shown here is derived from an EMBL/GenBank/DDBJ whole genome shotgun (WGS) entry which is preliminary data.</text>
</comment>
<proteinExistence type="inferred from homology"/>
<evidence type="ECO:0000313" key="6">
    <source>
        <dbReference type="Proteomes" id="UP000789359"/>
    </source>
</evidence>
<feature type="signal peptide" evidence="4">
    <location>
        <begin position="1"/>
        <end position="22"/>
    </location>
</feature>
<dbReference type="InterPro" id="IPR005318">
    <property type="entry name" value="OM_porin_bac"/>
</dbReference>
<comment type="similarity">
    <text evidence="1">Belongs to the outer membrane porin (Opr) (TC 1.B.25) family.</text>
</comment>
<organism evidence="5 6">
    <name type="scientific">Campylobacter suis</name>
    <dbReference type="NCBI Taxonomy" id="2790657"/>
    <lineage>
        <taxon>Bacteria</taxon>
        <taxon>Pseudomonadati</taxon>
        <taxon>Campylobacterota</taxon>
        <taxon>Epsilonproteobacteria</taxon>
        <taxon>Campylobacterales</taxon>
        <taxon>Campylobacteraceae</taxon>
        <taxon>Campylobacter</taxon>
    </lineage>
</organism>
<keyword evidence="6" id="KW-1185">Reference proteome</keyword>
<gene>
    <name evidence="5" type="ORF">LMG8286_01274</name>
</gene>
<keyword evidence="2" id="KW-0813">Transport</keyword>
<dbReference type="InterPro" id="IPR023614">
    <property type="entry name" value="Porin_dom_sf"/>
</dbReference>
<name>A0ABN7K972_9BACT</name>
<dbReference type="PANTHER" id="PTHR34596:SF2">
    <property type="entry name" value="CHITOPORIN"/>
    <property type="match status" value="1"/>
</dbReference>
<dbReference type="Gene3D" id="2.40.160.10">
    <property type="entry name" value="Porin"/>
    <property type="match status" value="1"/>
</dbReference>
<feature type="chain" id="PRO_5046687171" description="Outer membrane porin, OprD family" evidence="4">
    <location>
        <begin position="23"/>
        <end position="459"/>
    </location>
</feature>
<sequence length="459" mass="49519">MKLGKLSLVAAFALGGLSTVNAADTLAEAFTNGKLAGTVQAHYTDYTDERPQGHPGFPNENIFGLGIELGYVTDPLYGFRLGLSGQGWGSISPSNEVKTWSNKEWYANGFVLSEAYLGYTLGKTDIKAGRQYVGSPVVAGNPTRAFKEAFEGVSVKNTDIANTELFAGWFYKFQGRSKVATGSNDTGAPLFRDRVILGGLGPVAFEFDNIFTAAVTNKSIEGLKLTAAYGLVTDVDPTKGMLRAKAFANHGKSDVNLIFAEASYTVPVSNFKLGFDVNYKGSRVDGWMDKANLDGDMLGLRVRLADLYGFSASYAYTRMGNDDLVFGAGNGAASYTMLPIFGPYQWTGYAKMDTHKIQLGYDFGAVGVKGLNAGVHLVKGEQGTQSKTTYNTISAGDHMDVKGYSLTLGYNASEFVKGLSTNVTYTSLTREKFDAAGAKTEQDTEELWIKVAYKFNLLN</sequence>
<dbReference type="Proteomes" id="UP000789359">
    <property type="component" value="Unassembled WGS sequence"/>
</dbReference>